<evidence type="ECO:0000259" key="1">
    <source>
        <dbReference type="Pfam" id="PF00266"/>
    </source>
</evidence>
<dbReference type="InterPro" id="IPR015421">
    <property type="entry name" value="PyrdxlP-dep_Trfase_major"/>
</dbReference>
<evidence type="ECO:0000313" key="2">
    <source>
        <dbReference type="EMBL" id="SFD77198.1"/>
    </source>
</evidence>
<protein>
    <submittedName>
        <fullName evidence="2">Selenocysteine lyase/Cysteine desulfurase</fullName>
    </submittedName>
</protein>
<dbReference type="PANTHER" id="PTHR43586:SF21">
    <property type="entry name" value="PYRIDOXAL PHOSPHATE (PLP)-DEPENDENT ASPARTATE AMINOTRANSFERASE SUPERFAMILY"/>
    <property type="match status" value="1"/>
</dbReference>
<sequence>MRESFGASFEVPTGYLNTASIGVPPAFAADAVSAVIDRWRAGRLAANEFDEFVASARRDFARLVGVSSERVATGGSVGQLVGSVAAGLPDNSSVLVVRREFTSVVFPFAAQHDRGVRVTEVDPDRLFDSLPDHDVVAVSVVQSADGAVMDTDRLRALAERHGVRVLLDVTQAAGWMPLELDWADWVVGCGYKWLLTPRGAAWLAVGTGTPWPRPHGANWYAGEDPWQSIYGLPLRLASDARSLDSSPDWFAQLGAAASLRWLVGLDRAAIREHCLGLAGSLCSELGLAEPDSPIVSFEAPEAVSRLREAGVRFSERDDRIRVAFHLYNTAEDVRALLDVLRSGSAFPS</sequence>
<dbReference type="Gene3D" id="3.40.640.10">
    <property type="entry name" value="Type I PLP-dependent aspartate aminotransferase-like (Major domain)"/>
    <property type="match status" value="1"/>
</dbReference>
<reference evidence="3" key="1">
    <citation type="submission" date="2016-10" db="EMBL/GenBank/DDBJ databases">
        <authorList>
            <person name="Varghese N."/>
            <person name="Submissions S."/>
        </authorList>
    </citation>
    <scope>NUCLEOTIDE SEQUENCE [LARGE SCALE GENOMIC DNA]</scope>
    <source>
        <strain evidence="3">DSM 45004</strain>
    </source>
</reference>
<feature type="domain" description="Aminotransferase class V" evidence="1">
    <location>
        <begin position="45"/>
        <end position="204"/>
    </location>
</feature>
<dbReference type="Proteomes" id="UP000198716">
    <property type="component" value="Unassembled WGS sequence"/>
</dbReference>
<dbReference type="AlphaFoldDB" id="A0A1I1V596"/>
<evidence type="ECO:0000313" key="3">
    <source>
        <dbReference type="Proteomes" id="UP000198716"/>
    </source>
</evidence>
<dbReference type="RefSeq" id="WP_092924544.1">
    <property type="nucleotide sequence ID" value="NZ_FOMZ01000003.1"/>
</dbReference>
<dbReference type="SUPFAM" id="SSF53383">
    <property type="entry name" value="PLP-dependent transferases"/>
    <property type="match status" value="1"/>
</dbReference>
<dbReference type="Gene3D" id="3.90.1150.10">
    <property type="entry name" value="Aspartate Aminotransferase, domain 1"/>
    <property type="match status" value="1"/>
</dbReference>
<proteinExistence type="predicted"/>
<gene>
    <name evidence="2" type="ORF">SAMN04487819_10354</name>
</gene>
<organism evidence="2 3">
    <name type="scientific">Actinopolyspora alba</name>
    <dbReference type="NCBI Taxonomy" id="673379"/>
    <lineage>
        <taxon>Bacteria</taxon>
        <taxon>Bacillati</taxon>
        <taxon>Actinomycetota</taxon>
        <taxon>Actinomycetes</taxon>
        <taxon>Actinopolysporales</taxon>
        <taxon>Actinopolysporaceae</taxon>
        <taxon>Actinopolyspora</taxon>
        <taxon>Actinopolyspora alba group</taxon>
    </lineage>
</organism>
<dbReference type="InterPro" id="IPR015422">
    <property type="entry name" value="PyrdxlP-dep_Trfase_small"/>
</dbReference>
<dbReference type="GO" id="GO:0016829">
    <property type="term" value="F:lyase activity"/>
    <property type="evidence" value="ECO:0007669"/>
    <property type="project" value="UniProtKB-KW"/>
</dbReference>
<keyword evidence="2" id="KW-0456">Lyase</keyword>
<name>A0A1I1V596_9ACTN</name>
<dbReference type="EMBL" id="FOMZ01000003">
    <property type="protein sequence ID" value="SFD77198.1"/>
    <property type="molecule type" value="Genomic_DNA"/>
</dbReference>
<dbReference type="InterPro" id="IPR015424">
    <property type="entry name" value="PyrdxlP-dep_Trfase"/>
</dbReference>
<dbReference type="PANTHER" id="PTHR43586">
    <property type="entry name" value="CYSTEINE DESULFURASE"/>
    <property type="match status" value="1"/>
</dbReference>
<dbReference type="Pfam" id="PF00266">
    <property type="entry name" value="Aminotran_5"/>
    <property type="match status" value="1"/>
</dbReference>
<accession>A0A1I1V596</accession>
<keyword evidence="3" id="KW-1185">Reference proteome</keyword>
<dbReference type="InterPro" id="IPR000192">
    <property type="entry name" value="Aminotrans_V_dom"/>
</dbReference>